<dbReference type="EMBL" id="CM037616">
    <property type="protein sequence ID" value="KAH7992456.1"/>
    <property type="molecule type" value="Genomic_DNA"/>
</dbReference>
<proteinExistence type="predicted"/>
<keyword evidence="2" id="KW-1185">Reference proteome</keyword>
<gene>
    <name evidence="1" type="ORF">K3G42_023102</name>
</gene>
<reference evidence="1" key="1">
    <citation type="submission" date="2021-08" db="EMBL/GenBank/DDBJ databases">
        <title>The first chromosome-level gecko genome reveals the dynamic sex chromosomes of Neotropical dwarf geckos (Sphaerodactylidae: Sphaerodactylus).</title>
        <authorList>
            <person name="Pinto B.J."/>
            <person name="Keating S.E."/>
            <person name="Gamble T."/>
        </authorList>
    </citation>
    <scope>NUCLEOTIDE SEQUENCE</scope>
    <source>
        <strain evidence="1">TG3544</strain>
    </source>
</reference>
<evidence type="ECO:0000313" key="2">
    <source>
        <dbReference type="Proteomes" id="UP000827872"/>
    </source>
</evidence>
<dbReference type="Proteomes" id="UP000827872">
    <property type="component" value="Linkage Group LG03"/>
</dbReference>
<protein>
    <submittedName>
        <fullName evidence="1">Uncharacterized protein</fullName>
    </submittedName>
</protein>
<comment type="caution">
    <text evidence="1">The sequence shown here is derived from an EMBL/GenBank/DDBJ whole genome shotgun (WGS) entry which is preliminary data.</text>
</comment>
<evidence type="ECO:0000313" key="1">
    <source>
        <dbReference type="EMBL" id="KAH7992456.1"/>
    </source>
</evidence>
<organism evidence="1 2">
    <name type="scientific">Sphaerodactylus townsendi</name>
    <dbReference type="NCBI Taxonomy" id="933632"/>
    <lineage>
        <taxon>Eukaryota</taxon>
        <taxon>Metazoa</taxon>
        <taxon>Chordata</taxon>
        <taxon>Craniata</taxon>
        <taxon>Vertebrata</taxon>
        <taxon>Euteleostomi</taxon>
        <taxon>Lepidosauria</taxon>
        <taxon>Squamata</taxon>
        <taxon>Bifurcata</taxon>
        <taxon>Gekkota</taxon>
        <taxon>Sphaerodactylidae</taxon>
        <taxon>Sphaerodactylus</taxon>
    </lineage>
</organism>
<sequence>MVQEISQNRTPASPVWSRESNPAAKPGTPVKAPSSVLKKEETESESSSSSDSEDETVPAAQNLPPPSATKSNAAAQLTHAKAASSASAPLKASQQSEDSSQDSSDESDTEEDTVFTQKSSPVAHKLLVTPIRALTAKTTGVASGKACSVQSAGKTAANMGSLATASLQKSSESSETDSSDSSESEEDEKPSKQKVSPQKAATPSRKIVQVNTVTPNSNSNKCQGKNPSTTPGKVELSSAKPSQSQTSLTKSAEILKHKENATRSSSSVSKEEEDLDLSLPFATSTQILQPGIAQKQTTRETDSSSEESSDEELEPSQSLLAGFTGLSKPPVATVQKNIASKPSKQGSGKTTTSTTGTPAFNALAKPSEKVGPADISSSDSSTSDSDAEETPAGPKAG</sequence>
<accession>A0ACB8EJT6</accession>
<name>A0ACB8EJT6_9SAUR</name>